<evidence type="ECO:0000313" key="3">
    <source>
        <dbReference type="Proteomes" id="UP000036168"/>
    </source>
</evidence>
<dbReference type="PANTHER" id="PTHR10091">
    <property type="entry name" value="ALDOSE-1-EPIMERASE"/>
    <property type="match status" value="1"/>
</dbReference>
<name>A0A0J6EJA2_9BACI</name>
<accession>A0A0J6F2Q5</accession>
<reference evidence="1" key="2">
    <citation type="submission" date="2015-10" db="EMBL/GenBank/DDBJ databases">
        <authorList>
            <person name="Gilbert D.G."/>
        </authorList>
    </citation>
    <scope>NUCLEOTIDE SEQUENCE</scope>
    <source>
        <strain evidence="1">GO-13</strain>
    </source>
</reference>
<dbReference type="GO" id="GO:0006006">
    <property type="term" value="P:glucose metabolic process"/>
    <property type="evidence" value="ECO:0007669"/>
    <property type="project" value="TreeGrafter"/>
</dbReference>
<reference evidence="2 4" key="3">
    <citation type="submission" date="2023-03" db="EMBL/GenBank/DDBJ databases">
        <title>Agriculturally important microbes genome sequencing.</title>
        <authorList>
            <person name="Dunlap C."/>
        </authorList>
    </citation>
    <scope>NUCLEOTIDE SEQUENCE [LARGE SCALE GENOMIC DNA]</scope>
    <source>
        <strain evidence="2 4">CBP-3203</strain>
    </source>
</reference>
<dbReference type="GO" id="GO:0005737">
    <property type="term" value="C:cytoplasm"/>
    <property type="evidence" value="ECO:0007669"/>
    <property type="project" value="TreeGrafter"/>
</dbReference>
<dbReference type="GO" id="GO:0004034">
    <property type="term" value="F:aldose 1-epimerase activity"/>
    <property type="evidence" value="ECO:0007669"/>
    <property type="project" value="TreeGrafter"/>
</dbReference>
<dbReference type="GO" id="GO:0033499">
    <property type="term" value="P:galactose catabolic process via UDP-galactose, Leloir pathway"/>
    <property type="evidence" value="ECO:0007669"/>
    <property type="project" value="TreeGrafter"/>
</dbReference>
<dbReference type="EMBL" id="JARRTL010000024">
    <property type="protein sequence ID" value="MEC0486753.1"/>
    <property type="molecule type" value="Genomic_DNA"/>
</dbReference>
<dbReference type="InterPro" id="IPR014718">
    <property type="entry name" value="GH-type_carb-bd"/>
</dbReference>
<dbReference type="EMBL" id="LECW02000010">
    <property type="protein sequence ID" value="KRT94513.1"/>
    <property type="molecule type" value="Genomic_DNA"/>
</dbReference>
<gene>
    <name evidence="1" type="ORF">AB447_214770</name>
    <name evidence="2" type="ORF">P8828_18395</name>
</gene>
<evidence type="ECO:0000313" key="4">
    <source>
        <dbReference type="Proteomes" id="UP001341297"/>
    </source>
</evidence>
<dbReference type="InterPro" id="IPR011013">
    <property type="entry name" value="Gal_mutarotase_sf_dom"/>
</dbReference>
<sequence length="326" mass="36891">MSCTVRKHRFLNEDALLLENDYLEALLVPGLGSNLISLKWKPEGIHLLKTPETKGEYDENPCLFGIPILFPPNRIDHGKFTYEGKTYSLPINEKPLQNHLHGFLYDKKWTVKKAEAEGEKIIAQTMLNADDRPEIRRIFPHSFSITMTYILEGPNLSVDASVVNHGEDPMPLGLGYHTSFCYPFNKEGDKTQCVFSLPASKKWDLSDRLLPTGEFSVTDEFTEGRSAAGDRLDDILAAEHDQEGNSTAEIRDRLAGIRVSYEVDRHFKHWVVYNGKTDQEDLLCLEPYTWMTNAPNLDLPADITGFRALGTNEELTMRSKITIGGM</sequence>
<evidence type="ECO:0000313" key="2">
    <source>
        <dbReference type="EMBL" id="MEC0486753.1"/>
    </source>
</evidence>
<accession>A0A0J6EJA2</accession>
<dbReference type="Gene3D" id="2.70.98.10">
    <property type="match status" value="1"/>
</dbReference>
<dbReference type="InterPro" id="IPR008183">
    <property type="entry name" value="Aldose_1/G6P_1-epimerase"/>
</dbReference>
<dbReference type="CDD" id="cd01081">
    <property type="entry name" value="Aldose_epim"/>
    <property type="match status" value="1"/>
</dbReference>
<dbReference type="PANTHER" id="PTHR10091:SF0">
    <property type="entry name" value="GALACTOSE MUTAROTASE"/>
    <property type="match status" value="1"/>
</dbReference>
<keyword evidence="4" id="KW-1185">Reference proteome</keyword>
<dbReference type="Pfam" id="PF01263">
    <property type="entry name" value="Aldose_epim"/>
    <property type="match status" value="1"/>
</dbReference>
<dbReference type="SUPFAM" id="SSF74650">
    <property type="entry name" value="Galactose mutarotase-like"/>
    <property type="match status" value="1"/>
</dbReference>
<organism evidence="1 3">
    <name type="scientific">Bacillus glycinifermentans</name>
    <dbReference type="NCBI Taxonomy" id="1664069"/>
    <lineage>
        <taxon>Bacteria</taxon>
        <taxon>Bacillati</taxon>
        <taxon>Bacillota</taxon>
        <taxon>Bacilli</taxon>
        <taxon>Bacillales</taxon>
        <taxon>Bacillaceae</taxon>
        <taxon>Bacillus</taxon>
    </lineage>
</organism>
<proteinExistence type="predicted"/>
<dbReference type="AlphaFoldDB" id="A0A0J6EJA2"/>
<dbReference type="Proteomes" id="UP000036168">
    <property type="component" value="Unassembled WGS sequence"/>
</dbReference>
<dbReference type="PATRIC" id="fig|1664069.3.peg.73"/>
<dbReference type="OrthoDB" id="9795355at2"/>
<reference evidence="1 3" key="1">
    <citation type="journal article" date="2015" name="Int. J. Syst. Evol. Microbiol.">
        <title>Bacillus glycinifermentans sp. nov., isolated from fermented soybean paste.</title>
        <authorList>
            <person name="Kim S.J."/>
            <person name="Dunlap C.A."/>
            <person name="Kwon S.W."/>
            <person name="Rooney A.P."/>
        </authorList>
    </citation>
    <scope>NUCLEOTIDE SEQUENCE [LARGE SCALE GENOMIC DNA]</scope>
    <source>
        <strain evidence="1 3">GO-13</strain>
    </source>
</reference>
<protein>
    <submittedName>
        <fullName evidence="2">Aldose 1-epimerase</fullName>
    </submittedName>
    <submittedName>
        <fullName evidence="1">Aldose epimerase</fullName>
    </submittedName>
</protein>
<dbReference type="GO" id="GO:0030246">
    <property type="term" value="F:carbohydrate binding"/>
    <property type="evidence" value="ECO:0007669"/>
    <property type="project" value="InterPro"/>
</dbReference>
<comment type="caution">
    <text evidence="1">The sequence shown here is derived from an EMBL/GenBank/DDBJ whole genome shotgun (WGS) entry which is preliminary data.</text>
</comment>
<evidence type="ECO:0000313" key="1">
    <source>
        <dbReference type="EMBL" id="KRT94513.1"/>
    </source>
</evidence>
<dbReference type="RefSeq" id="WP_048353438.1">
    <property type="nucleotide sequence ID" value="NZ_CP023481.1"/>
</dbReference>
<dbReference type="STRING" id="1664069.BGLY_1073"/>
<dbReference type="Proteomes" id="UP001341297">
    <property type="component" value="Unassembled WGS sequence"/>
</dbReference>